<organism evidence="2 3">
    <name type="scientific">Nosema granulosis</name>
    <dbReference type="NCBI Taxonomy" id="83296"/>
    <lineage>
        <taxon>Eukaryota</taxon>
        <taxon>Fungi</taxon>
        <taxon>Fungi incertae sedis</taxon>
        <taxon>Microsporidia</taxon>
        <taxon>Nosematidae</taxon>
        <taxon>Nosema</taxon>
    </lineage>
</organism>
<dbReference type="EMBL" id="SBJO01000479">
    <property type="protein sequence ID" value="KAF9760909.1"/>
    <property type="molecule type" value="Genomic_DNA"/>
</dbReference>
<reference evidence="2 3" key="1">
    <citation type="journal article" date="2020" name="Genome Biol. Evol.">
        <title>Comparative genomics of strictly vertically transmitted, feminizing microsporidia endosymbionts of amphipod crustaceans.</title>
        <authorList>
            <person name="Cormier A."/>
            <person name="Chebbi M.A."/>
            <person name="Giraud I."/>
            <person name="Wattier R."/>
            <person name="Teixeira M."/>
            <person name="Gilbert C."/>
            <person name="Rigaud T."/>
            <person name="Cordaux R."/>
        </authorList>
    </citation>
    <scope>NUCLEOTIDE SEQUENCE [LARGE SCALE GENOMIC DNA]</scope>
    <source>
        <strain evidence="2 3">Ou3-Ou53</strain>
    </source>
</reference>
<dbReference type="SUPFAM" id="SSF56672">
    <property type="entry name" value="DNA/RNA polymerases"/>
    <property type="match status" value="1"/>
</dbReference>
<evidence type="ECO:0000259" key="1">
    <source>
        <dbReference type="Pfam" id="PF00078"/>
    </source>
</evidence>
<dbReference type="InterPro" id="IPR043502">
    <property type="entry name" value="DNA/RNA_pol_sf"/>
</dbReference>
<dbReference type="InterPro" id="IPR000477">
    <property type="entry name" value="RT_dom"/>
</dbReference>
<accession>A0A9P6GW54</accession>
<dbReference type="InterPro" id="IPR043128">
    <property type="entry name" value="Rev_trsase/Diguanyl_cyclase"/>
</dbReference>
<keyword evidence="3" id="KW-1185">Reference proteome</keyword>
<dbReference type="AlphaFoldDB" id="A0A9P6GW54"/>
<name>A0A9P6GW54_9MICR</name>
<evidence type="ECO:0000313" key="2">
    <source>
        <dbReference type="EMBL" id="KAF9760909.1"/>
    </source>
</evidence>
<feature type="non-terminal residue" evidence="2">
    <location>
        <position position="115"/>
    </location>
</feature>
<sequence length="115" mass="13633">MNKILKDEIGNCAIAYPNDIIIFSKNEKEHDEHLKLIFSKLNMSGIILNKNKCRFKQKVVHDDFSKTRLVFKRRAAILKIQEDDKTHFWLIKEFIKEKYKISQELDARVLSVAQK</sequence>
<comment type="caution">
    <text evidence="2">The sequence shown here is derived from an EMBL/GenBank/DDBJ whole genome shotgun (WGS) entry which is preliminary data.</text>
</comment>
<evidence type="ECO:0000313" key="3">
    <source>
        <dbReference type="Proteomes" id="UP000740883"/>
    </source>
</evidence>
<protein>
    <submittedName>
        <fullName evidence="2">Transposon Tf2-6 polyprotein</fullName>
    </submittedName>
</protein>
<feature type="domain" description="Reverse transcriptase" evidence="1">
    <location>
        <begin position="4"/>
        <end position="57"/>
    </location>
</feature>
<dbReference type="Pfam" id="PF00078">
    <property type="entry name" value="RVT_1"/>
    <property type="match status" value="1"/>
</dbReference>
<gene>
    <name evidence="2" type="primary">Tf2-6_16</name>
    <name evidence="2" type="ORF">NGRA_2961</name>
</gene>
<proteinExistence type="predicted"/>
<dbReference type="Proteomes" id="UP000740883">
    <property type="component" value="Unassembled WGS sequence"/>
</dbReference>
<dbReference type="Gene3D" id="3.30.70.270">
    <property type="match status" value="1"/>
</dbReference>
<dbReference type="OrthoDB" id="41323at2759"/>